<organism evidence="8 10">
    <name type="scientific">Hungatella hathewayi</name>
    <dbReference type="NCBI Taxonomy" id="154046"/>
    <lineage>
        <taxon>Bacteria</taxon>
        <taxon>Bacillati</taxon>
        <taxon>Bacillota</taxon>
        <taxon>Clostridia</taxon>
        <taxon>Lachnospirales</taxon>
        <taxon>Lachnospiraceae</taxon>
        <taxon>Hungatella</taxon>
    </lineage>
</organism>
<keyword evidence="5" id="KW-0449">Lipoprotein</keyword>
<dbReference type="SUPFAM" id="SSF53850">
    <property type="entry name" value="Periplasmic binding protein-like II"/>
    <property type="match status" value="1"/>
</dbReference>
<gene>
    <name evidence="7" type="ORF">DWX31_26165</name>
    <name evidence="8" type="ORF">DXD79_27535</name>
</gene>
<evidence type="ECO:0000313" key="10">
    <source>
        <dbReference type="Proteomes" id="UP000263014"/>
    </source>
</evidence>
<keyword evidence="4" id="KW-0564">Palmitate</keyword>
<evidence type="ECO:0000313" key="9">
    <source>
        <dbReference type="Proteomes" id="UP000261023"/>
    </source>
</evidence>
<dbReference type="EMBL" id="QSON01000019">
    <property type="protein sequence ID" value="RGI97561.1"/>
    <property type="molecule type" value="Genomic_DNA"/>
</dbReference>
<dbReference type="Proteomes" id="UP000263014">
    <property type="component" value="Unassembled WGS sequence"/>
</dbReference>
<name>A0A374NZT2_9FIRM</name>
<evidence type="ECO:0000256" key="1">
    <source>
        <dbReference type="ARBA" id="ARBA00022475"/>
    </source>
</evidence>
<feature type="signal peptide" evidence="6">
    <location>
        <begin position="1"/>
        <end position="24"/>
    </location>
</feature>
<dbReference type="PANTHER" id="PTHR43649:SF33">
    <property type="entry name" value="POLYGALACTURONAN_RHAMNOGALACTURONAN-BINDING PROTEIN YTCQ"/>
    <property type="match status" value="1"/>
</dbReference>
<evidence type="ECO:0000256" key="3">
    <source>
        <dbReference type="ARBA" id="ARBA00023136"/>
    </source>
</evidence>
<dbReference type="OrthoDB" id="2650856at2"/>
<dbReference type="PANTHER" id="PTHR43649">
    <property type="entry name" value="ARABINOSE-BINDING PROTEIN-RELATED"/>
    <property type="match status" value="1"/>
</dbReference>
<evidence type="ECO:0000256" key="6">
    <source>
        <dbReference type="SAM" id="SignalP"/>
    </source>
</evidence>
<reference evidence="9 10" key="1">
    <citation type="submission" date="2018-08" db="EMBL/GenBank/DDBJ databases">
        <title>A genome reference for cultivated species of the human gut microbiota.</title>
        <authorList>
            <person name="Zou Y."/>
            <person name="Xue W."/>
            <person name="Luo G."/>
        </authorList>
    </citation>
    <scope>NUCLEOTIDE SEQUENCE [LARGE SCALE GENOMIC DNA]</scope>
    <source>
        <strain evidence="7 9">AF19-13AC</strain>
        <strain evidence="8 10">TM09-12</strain>
    </source>
</reference>
<feature type="chain" id="PRO_5042356363" evidence="6">
    <location>
        <begin position="25"/>
        <end position="516"/>
    </location>
</feature>
<keyword evidence="2 6" id="KW-0732">Signal</keyword>
<proteinExistence type="predicted"/>
<dbReference type="Gene3D" id="3.40.190.10">
    <property type="entry name" value="Periplasmic binding protein-like II"/>
    <property type="match status" value="3"/>
</dbReference>
<evidence type="ECO:0000256" key="2">
    <source>
        <dbReference type="ARBA" id="ARBA00022729"/>
    </source>
</evidence>
<evidence type="ECO:0000256" key="5">
    <source>
        <dbReference type="ARBA" id="ARBA00023288"/>
    </source>
</evidence>
<dbReference type="AlphaFoldDB" id="A0A374NZT2"/>
<keyword evidence="3" id="KW-0472">Membrane</keyword>
<comment type="caution">
    <text evidence="8">The sequence shown here is derived from an EMBL/GenBank/DDBJ whole genome shotgun (WGS) entry which is preliminary data.</text>
</comment>
<evidence type="ECO:0000256" key="4">
    <source>
        <dbReference type="ARBA" id="ARBA00023139"/>
    </source>
</evidence>
<evidence type="ECO:0000313" key="7">
    <source>
        <dbReference type="EMBL" id="RGD67604.1"/>
    </source>
</evidence>
<sequence>MRKQRVLKAAAGVMSVCLLAGSLAGCGVKKAEGTVSTTAGTAAEGTVQTEAKASDEKEAPVKLKLFLTNKNIVDGSYAKKMIEEATNTELEIIQVPTKDLDNKLNILLASGERPDIIQCETETMESQLLSSGILLPLNEYWDNYPNLKNARDEATWDVMRYSDGNIYSIGIKNPNPLSIIAYRKDWLDKLGLEVPTTLDEYYEVASAVAKQDPDGNGAADTFAFGGYQNVDTSWFDHIFGAYGALPNYWMEKDGHIVNGSIQPGMKDALIYLNRMYKDGLIDPEFVTDDPKRWQQKVKSGIFGAGVTKIHIFDQNNWSNYYEPFIQAYPEGEHVYGPVLTGGSDNPVGIRMASERGWLRTFVSKDSKHIDACLRLLDYLTSEEGNRFAQYGVEGEHYKWEGDKLVRLIDDKETNDLDLNKFFIGNTVLFDHSSPELFDAFEFSHTICTPNPVDGIFIDELNDIYPKLKEITNTRYIEMIVGETEIEGGFEKFVEEWNSRGGDELTKVLDEAYQAKK</sequence>
<dbReference type="InterPro" id="IPR050490">
    <property type="entry name" value="Bact_solute-bd_prot1"/>
</dbReference>
<protein>
    <submittedName>
        <fullName evidence="8">Extracellular solute-binding protein</fullName>
    </submittedName>
</protein>
<keyword evidence="1" id="KW-1003">Cell membrane</keyword>
<dbReference type="InterPro" id="IPR006059">
    <property type="entry name" value="SBP"/>
</dbReference>
<dbReference type="EMBL" id="QTJW01000023">
    <property type="protein sequence ID" value="RGD67604.1"/>
    <property type="molecule type" value="Genomic_DNA"/>
</dbReference>
<dbReference type="Proteomes" id="UP000261023">
    <property type="component" value="Unassembled WGS sequence"/>
</dbReference>
<dbReference type="RefSeq" id="WP_002601576.1">
    <property type="nucleotide sequence ID" value="NZ_CACRUH010000024.1"/>
</dbReference>
<evidence type="ECO:0000313" key="8">
    <source>
        <dbReference type="EMBL" id="RGI97561.1"/>
    </source>
</evidence>
<dbReference type="PROSITE" id="PS51257">
    <property type="entry name" value="PROKAR_LIPOPROTEIN"/>
    <property type="match status" value="1"/>
</dbReference>
<accession>A0A374NZT2</accession>
<dbReference type="Pfam" id="PF01547">
    <property type="entry name" value="SBP_bac_1"/>
    <property type="match status" value="1"/>
</dbReference>